<keyword evidence="1" id="KW-1133">Transmembrane helix</keyword>
<feature type="transmembrane region" description="Helical" evidence="1">
    <location>
        <begin position="12"/>
        <end position="31"/>
    </location>
</feature>
<evidence type="ECO:0000256" key="1">
    <source>
        <dbReference type="SAM" id="Phobius"/>
    </source>
</evidence>
<dbReference type="AlphaFoldDB" id="A0A0A9C8H6"/>
<reference evidence="2" key="1">
    <citation type="submission" date="2014-09" db="EMBL/GenBank/DDBJ databases">
        <authorList>
            <person name="Magalhaes I.L.F."/>
            <person name="Oliveira U."/>
            <person name="Santos F.R."/>
            <person name="Vidigal T.H.D.A."/>
            <person name="Brescovit A.D."/>
            <person name="Santos A.J."/>
        </authorList>
    </citation>
    <scope>NUCLEOTIDE SEQUENCE</scope>
    <source>
        <tissue evidence="2">Shoot tissue taken approximately 20 cm above the soil surface</tissue>
    </source>
</reference>
<accession>A0A0A9C8H6</accession>
<dbReference type="EMBL" id="GBRH01226019">
    <property type="protein sequence ID" value="JAD71876.1"/>
    <property type="molecule type" value="Transcribed_RNA"/>
</dbReference>
<protein>
    <submittedName>
        <fullName evidence="2">Uncharacterized protein</fullName>
    </submittedName>
</protein>
<keyword evidence="1" id="KW-0812">Transmembrane</keyword>
<sequence>MSNITPVLERYIIVISARIAICILVKMTPVLE</sequence>
<evidence type="ECO:0000313" key="2">
    <source>
        <dbReference type="EMBL" id="JAD71876.1"/>
    </source>
</evidence>
<keyword evidence="1" id="KW-0472">Membrane</keyword>
<organism evidence="2">
    <name type="scientific">Arundo donax</name>
    <name type="common">Giant reed</name>
    <name type="synonym">Donax arundinaceus</name>
    <dbReference type="NCBI Taxonomy" id="35708"/>
    <lineage>
        <taxon>Eukaryota</taxon>
        <taxon>Viridiplantae</taxon>
        <taxon>Streptophyta</taxon>
        <taxon>Embryophyta</taxon>
        <taxon>Tracheophyta</taxon>
        <taxon>Spermatophyta</taxon>
        <taxon>Magnoliopsida</taxon>
        <taxon>Liliopsida</taxon>
        <taxon>Poales</taxon>
        <taxon>Poaceae</taxon>
        <taxon>PACMAD clade</taxon>
        <taxon>Arundinoideae</taxon>
        <taxon>Arundineae</taxon>
        <taxon>Arundo</taxon>
    </lineage>
</organism>
<proteinExistence type="predicted"/>
<reference evidence="2" key="2">
    <citation type="journal article" date="2015" name="Data Brief">
        <title>Shoot transcriptome of the giant reed, Arundo donax.</title>
        <authorList>
            <person name="Barrero R.A."/>
            <person name="Guerrero F.D."/>
            <person name="Moolhuijzen P."/>
            <person name="Goolsby J.A."/>
            <person name="Tidwell J."/>
            <person name="Bellgard S.E."/>
            <person name="Bellgard M.I."/>
        </authorList>
    </citation>
    <scope>NUCLEOTIDE SEQUENCE</scope>
    <source>
        <tissue evidence="2">Shoot tissue taken approximately 20 cm above the soil surface</tissue>
    </source>
</reference>
<name>A0A0A9C8H6_ARUDO</name>